<evidence type="ECO:0000313" key="1">
    <source>
        <dbReference type="EMBL" id="QJA96671.1"/>
    </source>
</evidence>
<sequence>MSSYFDRMSRCVNNPGEFVSLVRDQYRWYLRNLNQEVLVKDLDKLNQLIYKFEAIKDKEFCQREPAWEIQEMHTFAHELGGAGIRLRGGRRAGDNPPIPY</sequence>
<protein>
    <submittedName>
        <fullName evidence="1">Uncharacterized protein</fullName>
    </submittedName>
</protein>
<dbReference type="EMBL" id="MT143422">
    <property type="protein sequence ID" value="QJA96671.1"/>
    <property type="molecule type" value="Genomic_DNA"/>
</dbReference>
<accession>A0A6M3LUM7</accession>
<name>A0A6M3LUM7_9ZZZZ</name>
<reference evidence="1" key="1">
    <citation type="submission" date="2020-03" db="EMBL/GenBank/DDBJ databases">
        <title>The deep terrestrial virosphere.</title>
        <authorList>
            <person name="Holmfeldt K."/>
            <person name="Nilsson E."/>
            <person name="Simone D."/>
            <person name="Lopez-Fernandez M."/>
            <person name="Wu X."/>
            <person name="de Brujin I."/>
            <person name="Lundin D."/>
            <person name="Andersson A."/>
            <person name="Bertilsson S."/>
            <person name="Dopson M."/>
        </authorList>
    </citation>
    <scope>NUCLEOTIDE SEQUENCE</scope>
    <source>
        <strain evidence="1">MM415B07701</strain>
    </source>
</reference>
<organism evidence="1">
    <name type="scientific">viral metagenome</name>
    <dbReference type="NCBI Taxonomy" id="1070528"/>
    <lineage>
        <taxon>unclassified sequences</taxon>
        <taxon>metagenomes</taxon>
        <taxon>organismal metagenomes</taxon>
    </lineage>
</organism>
<gene>
    <name evidence="1" type="ORF">MM415B07701_0012</name>
</gene>
<proteinExistence type="predicted"/>
<dbReference type="AlphaFoldDB" id="A0A6M3LUM7"/>